<name>A0A3B1C8V5_9ZZZZ</name>
<accession>A0A3B1C8V5</accession>
<dbReference type="AlphaFoldDB" id="A0A3B1C8V5"/>
<proteinExistence type="predicted"/>
<evidence type="ECO:0000313" key="1">
    <source>
        <dbReference type="EMBL" id="VAX19300.1"/>
    </source>
</evidence>
<protein>
    <submittedName>
        <fullName evidence="1">Uncharacterized protein</fullName>
    </submittedName>
</protein>
<sequence length="141" mass="15794">MTLKKLLLYILFFAAVTSSSGQVVGKIFDAEYANENFGSVISSVVISNIELREMLEKAGTYIMLNIDTGNIRALDENRTPVHGTAESENEVFYKISTSRIELLFEKGGEKNTTIEMRPEILTLTNGEFTLDLTWPCPPYCD</sequence>
<dbReference type="EMBL" id="UOGD01000133">
    <property type="protein sequence ID" value="VAX19300.1"/>
    <property type="molecule type" value="Genomic_DNA"/>
</dbReference>
<reference evidence="1" key="1">
    <citation type="submission" date="2018-06" db="EMBL/GenBank/DDBJ databases">
        <authorList>
            <person name="Zhirakovskaya E."/>
        </authorList>
    </citation>
    <scope>NUCLEOTIDE SEQUENCE</scope>
</reference>
<organism evidence="1">
    <name type="scientific">hydrothermal vent metagenome</name>
    <dbReference type="NCBI Taxonomy" id="652676"/>
    <lineage>
        <taxon>unclassified sequences</taxon>
        <taxon>metagenomes</taxon>
        <taxon>ecological metagenomes</taxon>
    </lineage>
</organism>
<gene>
    <name evidence="1" type="ORF">MNBD_IGNAVI01-1493</name>
</gene>